<keyword evidence="1" id="KW-1185">Reference proteome</keyword>
<evidence type="ECO:0000313" key="1">
    <source>
        <dbReference type="Proteomes" id="UP000504606"/>
    </source>
</evidence>
<dbReference type="RefSeq" id="XP_052129472.1">
    <property type="nucleotide sequence ID" value="XM_052273512.1"/>
</dbReference>
<gene>
    <name evidence="2" type="primary">LOC127750875</name>
</gene>
<dbReference type="Proteomes" id="UP000504606">
    <property type="component" value="Unplaced"/>
</dbReference>
<accession>A0A9C6X5D6</accession>
<dbReference type="OrthoDB" id="10579788at2759"/>
<name>A0A9C6X5D6_FRAOC</name>
<dbReference type="KEGG" id="foc:127750875"/>
<reference evidence="2" key="1">
    <citation type="submission" date="2025-08" db="UniProtKB">
        <authorList>
            <consortium name="RefSeq"/>
        </authorList>
    </citation>
    <scope>IDENTIFICATION</scope>
    <source>
        <tissue evidence="2">Whole organism</tissue>
    </source>
</reference>
<sequence>MVTCFFPVSKLASVDIMDSAREELFTQEQELEDSKYEFNEDWMESFREELSAQQLEDSVYAFQNEDLHKKVAGLKNLVRHLGWHCFVYRRALAKLPNGMATLDKTEREVLNEQTPPCSSCEKDELLLPIQQLKSSIRKVCVI</sequence>
<protein>
    <submittedName>
        <fullName evidence="2">Uncharacterized protein LOC127750875</fullName>
    </submittedName>
</protein>
<evidence type="ECO:0000313" key="2">
    <source>
        <dbReference type="RefSeq" id="XP_052129472.1"/>
    </source>
</evidence>
<organism evidence="1 2">
    <name type="scientific">Frankliniella occidentalis</name>
    <name type="common">Western flower thrips</name>
    <name type="synonym">Euthrips occidentalis</name>
    <dbReference type="NCBI Taxonomy" id="133901"/>
    <lineage>
        <taxon>Eukaryota</taxon>
        <taxon>Metazoa</taxon>
        <taxon>Ecdysozoa</taxon>
        <taxon>Arthropoda</taxon>
        <taxon>Hexapoda</taxon>
        <taxon>Insecta</taxon>
        <taxon>Pterygota</taxon>
        <taxon>Neoptera</taxon>
        <taxon>Paraneoptera</taxon>
        <taxon>Thysanoptera</taxon>
        <taxon>Terebrantia</taxon>
        <taxon>Thripoidea</taxon>
        <taxon>Thripidae</taxon>
        <taxon>Frankliniella</taxon>
    </lineage>
</organism>
<proteinExistence type="predicted"/>
<dbReference type="GeneID" id="127750875"/>
<dbReference type="AlphaFoldDB" id="A0A9C6X5D6"/>